<accession>A0A124FXC0</accession>
<dbReference type="Proteomes" id="UP000053904">
    <property type="component" value="Unassembled WGS sequence"/>
</dbReference>
<dbReference type="PANTHER" id="PTHR24220:SF86">
    <property type="entry name" value="ABC TRANSPORTER ABCH.1"/>
    <property type="match status" value="1"/>
</dbReference>
<sequence length="223" mass="24288">MIKLEGISKTYGYGDNAFEALNDINLEISKGEFIAIIGASGSGKSTLMNILGALDTPTSGRYLLKGKDVSHLDDKTLSDFRNKEVGFVFQRFNLLNNLSVFDNVALPARYSSMKNVSEAVLECLKTVGLQSKDKNMANALSGGQMQRVAIARALIMSPSIIMADEPTGNLDSYTGVEIMSLIKDLHKQGHTIILVTHDSNIAAYAQRIIEIKDGEIISDKQSK</sequence>
<keyword evidence="2" id="KW-0547">Nucleotide-binding</keyword>
<dbReference type="FunFam" id="3.40.50.300:FF:000032">
    <property type="entry name" value="Export ABC transporter ATP-binding protein"/>
    <property type="match status" value="1"/>
</dbReference>
<evidence type="ECO:0000313" key="5">
    <source>
        <dbReference type="EMBL" id="KUK77547.1"/>
    </source>
</evidence>
<protein>
    <submittedName>
        <fullName evidence="5">Macrolide export ATP-binding/permease protein MacB</fullName>
    </submittedName>
</protein>
<evidence type="ECO:0000256" key="3">
    <source>
        <dbReference type="ARBA" id="ARBA00022840"/>
    </source>
</evidence>
<dbReference type="InterPro" id="IPR027417">
    <property type="entry name" value="P-loop_NTPase"/>
</dbReference>
<dbReference type="PROSITE" id="PS00211">
    <property type="entry name" value="ABC_TRANSPORTER_1"/>
    <property type="match status" value="1"/>
</dbReference>
<dbReference type="AlphaFoldDB" id="A0A124FXC0"/>
<dbReference type="InterPro" id="IPR003593">
    <property type="entry name" value="AAA+_ATPase"/>
</dbReference>
<evidence type="ECO:0000256" key="1">
    <source>
        <dbReference type="ARBA" id="ARBA00022448"/>
    </source>
</evidence>
<dbReference type="InterPro" id="IPR015854">
    <property type="entry name" value="ABC_transpr_LolD-like"/>
</dbReference>
<dbReference type="GO" id="GO:0005886">
    <property type="term" value="C:plasma membrane"/>
    <property type="evidence" value="ECO:0007669"/>
    <property type="project" value="TreeGrafter"/>
</dbReference>
<dbReference type="CDD" id="cd03255">
    <property type="entry name" value="ABC_MJ0796_LolCDE_FtsE"/>
    <property type="match status" value="1"/>
</dbReference>
<dbReference type="PROSITE" id="PS50893">
    <property type="entry name" value="ABC_TRANSPORTER_2"/>
    <property type="match status" value="1"/>
</dbReference>
<name>A0A124FXC0_9BACT</name>
<reference evidence="6" key="1">
    <citation type="journal article" date="2015" name="MBio">
        <title>Genome-Resolved Metagenomic Analysis Reveals Roles for Candidate Phyla and Other Microbial Community Members in Biogeochemical Transformations in Oil Reservoirs.</title>
        <authorList>
            <person name="Hu P."/>
            <person name="Tom L."/>
            <person name="Singh A."/>
            <person name="Thomas B.C."/>
            <person name="Baker B.J."/>
            <person name="Piceno Y.M."/>
            <person name="Andersen G.L."/>
            <person name="Banfield J.F."/>
        </authorList>
    </citation>
    <scope>NUCLEOTIDE SEQUENCE [LARGE SCALE GENOMIC DNA]</scope>
</reference>
<dbReference type="GO" id="GO:0005524">
    <property type="term" value="F:ATP binding"/>
    <property type="evidence" value="ECO:0007669"/>
    <property type="project" value="UniProtKB-KW"/>
</dbReference>
<dbReference type="GO" id="GO:0016887">
    <property type="term" value="F:ATP hydrolysis activity"/>
    <property type="evidence" value="ECO:0007669"/>
    <property type="project" value="InterPro"/>
</dbReference>
<dbReference type="SUPFAM" id="SSF52540">
    <property type="entry name" value="P-loop containing nucleoside triphosphate hydrolases"/>
    <property type="match status" value="1"/>
</dbReference>
<dbReference type="InterPro" id="IPR017871">
    <property type="entry name" value="ABC_transporter-like_CS"/>
</dbReference>
<dbReference type="InterPro" id="IPR017911">
    <property type="entry name" value="MacB-like_ATP-bd"/>
</dbReference>
<comment type="caution">
    <text evidence="5">The sequence shown here is derived from an EMBL/GenBank/DDBJ whole genome shotgun (WGS) entry which is preliminary data.</text>
</comment>
<feature type="domain" description="ABC transporter" evidence="4">
    <location>
        <begin position="2"/>
        <end position="223"/>
    </location>
</feature>
<dbReference type="SMART" id="SM00382">
    <property type="entry name" value="AAA"/>
    <property type="match status" value="1"/>
</dbReference>
<proteinExistence type="predicted"/>
<evidence type="ECO:0000259" key="4">
    <source>
        <dbReference type="PROSITE" id="PS50893"/>
    </source>
</evidence>
<dbReference type="Pfam" id="PF00005">
    <property type="entry name" value="ABC_tran"/>
    <property type="match status" value="1"/>
</dbReference>
<organism evidence="5 6">
    <name type="scientific">candidate division WS6 bacterium 34_10</name>
    <dbReference type="NCBI Taxonomy" id="1641389"/>
    <lineage>
        <taxon>Bacteria</taxon>
        <taxon>Candidatus Dojkabacteria</taxon>
    </lineage>
</organism>
<evidence type="ECO:0000256" key="2">
    <source>
        <dbReference type="ARBA" id="ARBA00022741"/>
    </source>
</evidence>
<dbReference type="GO" id="GO:0022857">
    <property type="term" value="F:transmembrane transporter activity"/>
    <property type="evidence" value="ECO:0007669"/>
    <property type="project" value="UniProtKB-ARBA"/>
</dbReference>
<keyword evidence="3 5" id="KW-0067">ATP-binding</keyword>
<dbReference type="EMBL" id="LGGO01000023">
    <property type="protein sequence ID" value="KUK77547.1"/>
    <property type="molecule type" value="Genomic_DNA"/>
</dbReference>
<dbReference type="PATRIC" id="fig|1641389.3.peg.324"/>
<keyword evidence="1" id="KW-0813">Transport</keyword>
<dbReference type="InterPro" id="IPR003439">
    <property type="entry name" value="ABC_transporter-like_ATP-bd"/>
</dbReference>
<dbReference type="PANTHER" id="PTHR24220">
    <property type="entry name" value="IMPORT ATP-BINDING PROTEIN"/>
    <property type="match status" value="1"/>
</dbReference>
<evidence type="ECO:0000313" key="6">
    <source>
        <dbReference type="Proteomes" id="UP000053904"/>
    </source>
</evidence>
<dbReference type="GO" id="GO:0098796">
    <property type="term" value="C:membrane protein complex"/>
    <property type="evidence" value="ECO:0007669"/>
    <property type="project" value="UniProtKB-ARBA"/>
</dbReference>
<dbReference type="Gene3D" id="3.40.50.300">
    <property type="entry name" value="P-loop containing nucleotide triphosphate hydrolases"/>
    <property type="match status" value="1"/>
</dbReference>
<gene>
    <name evidence="5" type="ORF">XD93_0252</name>
</gene>